<dbReference type="PANTHER" id="PTHR48051">
    <property type="match status" value="1"/>
</dbReference>
<dbReference type="PANTHER" id="PTHR48051:SF1">
    <property type="entry name" value="RAS SUPPRESSOR PROTEIN 1"/>
    <property type="match status" value="1"/>
</dbReference>
<dbReference type="SMART" id="SM00369">
    <property type="entry name" value="LRR_TYP"/>
    <property type="match status" value="4"/>
</dbReference>
<dbReference type="InterPro" id="IPR003591">
    <property type="entry name" value="Leu-rich_rpt_typical-subtyp"/>
</dbReference>
<dbReference type="Gene3D" id="3.80.10.10">
    <property type="entry name" value="Ribonuclease Inhibitor"/>
    <property type="match status" value="1"/>
</dbReference>
<name>X1FBC2_9ZZZZ</name>
<comment type="caution">
    <text evidence="4">The sequence shown here is derived from an EMBL/GenBank/DDBJ whole genome shotgun (WGS) entry which is preliminary data.</text>
</comment>
<keyword evidence="2" id="KW-0677">Repeat</keyword>
<dbReference type="GO" id="GO:0005737">
    <property type="term" value="C:cytoplasm"/>
    <property type="evidence" value="ECO:0007669"/>
    <property type="project" value="TreeGrafter"/>
</dbReference>
<dbReference type="SMART" id="SM00364">
    <property type="entry name" value="LRR_BAC"/>
    <property type="match status" value="4"/>
</dbReference>
<dbReference type="InterPro" id="IPR050216">
    <property type="entry name" value="LRR_domain-containing"/>
</dbReference>
<dbReference type="Pfam" id="PF23598">
    <property type="entry name" value="LRR_14"/>
    <property type="match status" value="1"/>
</dbReference>
<evidence type="ECO:0000259" key="3">
    <source>
        <dbReference type="Pfam" id="PF23598"/>
    </source>
</evidence>
<organism evidence="4">
    <name type="scientific">marine sediment metagenome</name>
    <dbReference type="NCBI Taxonomy" id="412755"/>
    <lineage>
        <taxon>unclassified sequences</taxon>
        <taxon>metagenomes</taxon>
        <taxon>ecological metagenomes</taxon>
    </lineage>
</organism>
<dbReference type="InterPro" id="IPR032675">
    <property type="entry name" value="LRR_dom_sf"/>
</dbReference>
<dbReference type="SUPFAM" id="SSF52058">
    <property type="entry name" value="L domain-like"/>
    <property type="match status" value="1"/>
</dbReference>
<evidence type="ECO:0000256" key="1">
    <source>
        <dbReference type="ARBA" id="ARBA00022614"/>
    </source>
</evidence>
<dbReference type="InterPro" id="IPR001611">
    <property type="entry name" value="Leu-rich_rpt"/>
</dbReference>
<protein>
    <recommendedName>
        <fullName evidence="3">Disease resistance R13L4/SHOC-2-like LRR domain-containing protein</fullName>
    </recommendedName>
</protein>
<evidence type="ECO:0000313" key="4">
    <source>
        <dbReference type="EMBL" id="GAH29855.1"/>
    </source>
</evidence>
<feature type="domain" description="Disease resistance R13L4/SHOC-2-like LRR" evidence="3">
    <location>
        <begin position="156"/>
        <end position="245"/>
    </location>
</feature>
<reference evidence="4" key="1">
    <citation type="journal article" date="2014" name="Front. Microbiol.">
        <title>High frequency of phylogenetically diverse reductive dehalogenase-homologous genes in deep subseafloor sedimentary metagenomes.</title>
        <authorList>
            <person name="Kawai M."/>
            <person name="Futagami T."/>
            <person name="Toyoda A."/>
            <person name="Takaki Y."/>
            <person name="Nishi S."/>
            <person name="Hori S."/>
            <person name="Arai W."/>
            <person name="Tsubouchi T."/>
            <person name="Morono Y."/>
            <person name="Uchiyama I."/>
            <person name="Ito T."/>
            <person name="Fujiyama A."/>
            <person name="Inagaki F."/>
            <person name="Takami H."/>
        </authorList>
    </citation>
    <scope>NUCLEOTIDE SEQUENCE</scope>
    <source>
        <strain evidence="4">Expedition CK06-06</strain>
    </source>
</reference>
<dbReference type="AlphaFoldDB" id="X1FBC2"/>
<gene>
    <name evidence="4" type="ORF">S03H2_01044</name>
</gene>
<dbReference type="InterPro" id="IPR055414">
    <property type="entry name" value="LRR_R13L4/SHOC2-like"/>
</dbReference>
<accession>X1FBC2</accession>
<sequence length="293" mass="34244">MKELTDKEQKWLEIFANKHEFFKPFLEQYKIEAHLTKTQYYWLNLFVKLNEADNSKIRKKYFKQSIIRIPCPHCTFLCSPQIKVCPKCGDPLPIIEEFFKMIGDSEISSIDYVEKNIIHSLEKQINKPIPLKEKFDINSTCYVKEDEEITGLSLYKCKLNYFPSEILRLKSLKHLALRRNNITTLMKEIGLLSNLEYLNLRINNLKQLPVSIGLLSNLQYLNLSSNALMELPKSIGKLIMLKELNLSNNKLTKVPESIGDLNSLEILNLKANYWMKLPESIIKLKEQGLQVYK</sequence>
<proteinExistence type="predicted"/>
<dbReference type="PROSITE" id="PS51450">
    <property type="entry name" value="LRR"/>
    <property type="match status" value="4"/>
</dbReference>
<dbReference type="EMBL" id="BARU01000279">
    <property type="protein sequence ID" value="GAH29855.1"/>
    <property type="molecule type" value="Genomic_DNA"/>
</dbReference>
<keyword evidence="1" id="KW-0433">Leucine-rich repeat</keyword>
<evidence type="ECO:0000256" key="2">
    <source>
        <dbReference type="ARBA" id="ARBA00022737"/>
    </source>
</evidence>